<accession>A0A0F4ZBN7</accession>
<evidence type="ECO:0000256" key="1">
    <source>
        <dbReference type="SAM" id="MobiDB-lite"/>
    </source>
</evidence>
<dbReference type="EMBL" id="LAEV01001839">
    <property type="protein sequence ID" value="KKA27263.1"/>
    <property type="molecule type" value="Genomic_DNA"/>
</dbReference>
<dbReference type="AlphaFoldDB" id="A0A0F4ZBN7"/>
<evidence type="ECO:0000313" key="2">
    <source>
        <dbReference type="EMBL" id="KKA27263.1"/>
    </source>
</evidence>
<keyword evidence="3" id="KW-1185">Reference proteome</keyword>
<dbReference type="Proteomes" id="UP000033483">
    <property type="component" value="Unassembled WGS sequence"/>
</dbReference>
<dbReference type="OrthoDB" id="5366332at2759"/>
<gene>
    <name evidence="2" type="ORF">TD95_004092</name>
</gene>
<reference evidence="2 3" key="1">
    <citation type="submission" date="2015-03" db="EMBL/GenBank/DDBJ databases">
        <authorList>
            <person name="Radwan O."/>
            <person name="Al-Naeli F.A."/>
            <person name="Rendon G.A."/>
            <person name="Fields C."/>
        </authorList>
    </citation>
    <scope>NUCLEOTIDE SEQUENCE [LARGE SCALE GENOMIC DNA]</scope>
    <source>
        <strain evidence="2">CR-DP1</strain>
    </source>
</reference>
<proteinExistence type="predicted"/>
<sequence length="227" mass="25511">MEAVTAPMPEPFSVERVDSGYGSLHGMPFPKRSHSSRRNSTISNMPSPTSSSSSTSSHRRVRSSRRPQHRASASYMRCPTSMYRRPTPPSQIALFNFPGFDSHCEPASSSAHLGLSEPPSPTDFITPSLSMPPQTTHYWTSDDTRRQEYAAIDAASRGVKGWVLRKLVPDCLLPKQSKQHVAFDDDTGSVRRYRLDLDDVEEVDSDAPHEKAFKKSVFPWKRRRSCD</sequence>
<feature type="compositionally biased region" description="Low complexity" evidence="1">
    <location>
        <begin position="40"/>
        <end position="56"/>
    </location>
</feature>
<feature type="compositionally biased region" description="Basic residues" evidence="1">
    <location>
        <begin position="57"/>
        <end position="69"/>
    </location>
</feature>
<organism evidence="2 3">
    <name type="scientific">Thielaviopsis punctulata</name>
    <dbReference type="NCBI Taxonomy" id="72032"/>
    <lineage>
        <taxon>Eukaryota</taxon>
        <taxon>Fungi</taxon>
        <taxon>Dikarya</taxon>
        <taxon>Ascomycota</taxon>
        <taxon>Pezizomycotina</taxon>
        <taxon>Sordariomycetes</taxon>
        <taxon>Hypocreomycetidae</taxon>
        <taxon>Microascales</taxon>
        <taxon>Ceratocystidaceae</taxon>
        <taxon>Thielaviopsis</taxon>
    </lineage>
</organism>
<name>A0A0F4ZBN7_9PEZI</name>
<protein>
    <submittedName>
        <fullName evidence="2">Uncharacterized protein</fullName>
    </submittedName>
</protein>
<evidence type="ECO:0000313" key="3">
    <source>
        <dbReference type="Proteomes" id="UP000033483"/>
    </source>
</evidence>
<feature type="region of interest" description="Disordered" evidence="1">
    <location>
        <begin position="1"/>
        <end position="74"/>
    </location>
</feature>
<comment type="caution">
    <text evidence="2">The sequence shown here is derived from an EMBL/GenBank/DDBJ whole genome shotgun (WGS) entry which is preliminary data.</text>
</comment>